<protein>
    <submittedName>
        <fullName evidence="1">DUF3861 domain-containing protein</fullName>
    </submittedName>
</protein>
<dbReference type="InterPro" id="IPR038194">
    <property type="entry name" value="DUF3861_sf"/>
</dbReference>
<dbReference type="EMBL" id="CP054856">
    <property type="protein sequence ID" value="QVM85294.1"/>
    <property type="molecule type" value="Genomic_DNA"/>
</dbReference>
<dbReference type="Gene3D" id="3.10.20.850">
    <property type="entry name" value="Protein of unknown function DUF3861"/>
    <property type="match status" value="1"/>
</dbReference>
<dbReference type="Pfam" id="PF12977">
    <property type="entry name" value="DUF3861"/>
    <property type="match status" value="1"/>
</dbReference>
<gene>
    <name evidence="1" type="ORF">HT578_17775</name>
</gene>
<dbReference type="InterPro" id="IPR024476">
    <property type="entry name" value="DUF3861"/>
</dbReference>
<proteinExistence type="predicted"/>
<name>A0ABX8E9N4_9SPHN</name>
<dbReference type="RefSeq" id="WP_213500931.1">
    <property type="nucleotide sequence ID" value="NZ_CP054856.1"/>
</dbReference>
<keyword evidence="2" id="KW-1185">Reference proteome</keyword>
<sequence>MPHSYRITVEPIPAPESKAAPCEPVTFEVTNHDEILGLIPRIEAKAFLPREEAAEFLVGVKLFSDVLLRHRRDPLFAPLLPHVAAFMKEMKASPLRAEAPEDHAPDA</sequence>
<reference evidence="1 2" key="1">
    <citation type="journal article" date="2021" name="Int. J. Syst. Evol. Microbiol.">
        <title>Novosphingobium decolorationis sp. nov., an aniline blue-decolourizing bacterium isolated from East Pacific sediment.</title>
        <authorList>
            <person name="Chen X."/>
            <person name="Dong B."/>
            <person name="Chen T."/>
            <person name="Ren N."/>
            <person name="Wang J."/>
            <person name="Xu Y."/>
            <person name="Yang J."/>
            <person name="Zhu S."/>
            <person name="Chen J."/>
        </authorList>
    </citation>
    <scope>NUCLEOTIDE SEQUENCE [LARGE SCALE GENOMIC DNA]</scope>
    <source>
        <strain evidence="1 2">502str22</strain>
    </source>
</reference>
<evidence type="ECO:0000313" key="2">
    <source>
        <dbReference type="Proteomes" id="UP000677126"/>
    </source>
</evidence>
<organism evidence="1 2">
    <name type="scientific">Novosphingobium decolorationis</name>
    <dbReference type="NCBI Taxonomy" id="2698673"/>
    <lineage>
        <taxon>Bacteria</taxon>
        <taxon>Pseudomonadati</taxon>
        <taxon>Pseudomonadota</taxon>
        <taxon>Alphaproteobacteria</taxon>
        <taxon>Sphingomonadales</taxon>
        <taxon>Sphingomonadaceae</taxon>
        <taxon>Novosphingobium</taxon>
    </lineage>
</organism>
<dbReference type="Proteomes" id="UP000677126">
    <property type="component" value="Chromosome"/>
</dbReference>
<accession>A0ABX8E9N4</accession>
<evidence type="ECO:0000313" key="1">
    <source>
        <dbReference type="EMBL" id="QVM85294.1"/>
    </source>
</evidence>